<name>A0ACC0VSN0_9STRA</name>
<gene>
    <name evidence="1" type="ORF">PsorP6_015285</name>
</gene>
<dbReference type="Proteomes" id="UP001163321">
    <property type="component" value="Chromosome 7"/>
</dbReference>
<dbReference type="EMBL" id="CM047586">
    <property type="protein sequence ID" value="KAI9909345.1"/>
    <property type="molecule type" value="Genomic_DNA"/>
</dbReference>
<protein>
    <submittedName>
        <fullName evidence="1">Uncharacterized protein</fullName>
    </submittedName>
</protein>
<evidence type="ECO:0000313" key="1">
    <source>
        <dbReference type="EMBL" id="KAI9909345.1"/>
    </source>
</evidence>
<organism evidence="1 2">
    <name type="scientific">Peronosclerospora sorghi</name>
    <dbReference type="NCBI Taxonomy" id="230839"/>
    <lineage>
        <taxon>Eukaryota</taxon>
        <taxon>Sar</taxon>
        <taxon>Stramenopiles</taxon>
        <taxon>Oomycota</taxon>
        <taxon>Peronosporomycetes</taxon>
        <taxon>Peronosporales</taxon>
        <taxon>Peronosporaceae</taxon>
        <taxon>Peronosclerospora</taxon>
    </lineage>
</organism>
<comment type="caution">
    <text evidence="1">The sequence shown here is derived from an EMBL/GenBank/DDBJ whole genome shotgun (WGS) entry which is preliminary data.</text>
</comment>
<accession>A0ACC0VSN0</accession>
<proteinExistence type="predicted"/>
<evidence type="ECO:0000313" key="2">
    <source>
        <dbReference type="Proteomes" id="UP001163321"/>
    </source>
</evidence>
<sequence>MVIPAKQSALAAVSKSRRVVREKRKVVTSSESSLATKHVSLSIGIARIFSYQRFKSYQEVFAVTPDLARRRLFKFALCVRIRDSPHDACTIELIKVPANDCAHSSSHAVLRRVQKAHDCSFSALGRCSVDILRADSPCQSKSASVQKFKRNGTPRIGHNGIATMETSSTFTAPSFLMITCEKKKAGNSDMVSHMMAIPTIWAFLPERLNRFRARKLERTPYIKPMKNTTSSSMIKSFFSKMRRIFSPTPA</sequence>
<keyword evidence="2" id="KW-1185">Reference proteome</keyword>
<reference evidence="1 2" key="1">
    <citation type="journal article" date="2022" name="bioRxiv">
        <title>The genome of the oomycete Peronosclerospora sorghi, a cosmopolitan pathogen of maize and sorghum, is inflated with dispersed pseudogenes.</title>
        <authorList>
            <person name="Fletcher K."/>
            <person name="Martin F."/>
            <person name="Isakeit T."/>
            <person name="Cavanaugh K."/>
            <person name="Magill C."/>
            <person name="Michelmore R."/>
        </authorList>
    </citation>
    <scope>NUCLEOTIDE SEQUENCE [LARGE SCALE GENOMIC DNA]</scope>
    <source>
        <strain evidence="1">P6</strain>
    </source>
</reference>